<dbReference type="RefSeq" id="WP_267771996.1">
    <property type="nucleotide sequence ID" value="NZ_JAPNKE010000002.1"/>
</dbReference>
<dbReference type="Pfam" id="PF03544">
    <property type="entry name" value="TonB_C"/>
    <property type="match status" value="1"/>
</dbReference>
<dbReference type="SUPFAM" id="SSF74653">
    <property type="entry name" value="TolA/TonB C-terminal domain"/>
    <property type="match status" value="1"/>
</dbReference>
<dbReference type="EMBL" id="JAPNKE010000002">
    <property type="protein sequence ID" value="MCY1009332.1"/>
    <property type="molecule type" value="Genomic_DNA"/>
</dbReference>
<gene>
    <name evidence="3" type="ORF">OV079_27960</name>
</gene>
<reference evidence="3" key="1">
    <citation type="submission" date="2022-11" db="EMBL/GenBank/DDBJ databases">
        <title>Minimal conservation of predation-associated metabolite biosynthetic gene clusters underscores biosynthetic potential of Myxococcota including descriptions for ten novel species: Archangium lansinium sp. nov., Myxococcus landrumus sp. nov., Nannocystis bai.</title>
        <authorList>
            <person name="Ahearne A."/>
            <person name="Stevens C."/>
            <person name="Phillips K."/>
        </authorList>
    </citation>
    <scope>NUCLEOTIDE SEQUENCE</scope>
    <source>
        <strain evidence="3">Na p29</strain>
    </source>
</reference>
<sequence>MRSLRSHLFTMIAVASACAPARHASTERPAAASPPPPSPPAEPLPIEPAPVASAPAESIAPEEAQLNALYSPQPDQRRLAEARVPEDREARVVLAYCVTTSGKTEAIEVQELGPNSERFVAACRHAVERWRFKPFMREGKAARVCTHARFNLKFL</sequence>
<evidence type="ECO:0000313" key="3">
    <source>
        <dbReference type="EMBL" id="MCY1009332.1"/>
    </source>
</evidence>
<dbReference type="Proteomes" id="UP001150924">
    <property type="component" value="Unassembled WGS sequence"/>
</dbReference>
<name>A0A9X3ES58_9BACT</name>
<dbReference type="GO" id="GO:0055085">
    <property type="term" value="P:transmembrane transport"/>
    <property type="evidence" value="ECO:0007669"/>
    <property type="project" value="InterPro"/>
</dbReference>
<dbReference type="Gene3D" id="3.30.1150.10">
    <property type="match status" value="1"/>
</dbReference>
<accession>A0A9X3ES58</accession>
<keyword evidence="4" id="KW-1185">Reference proteome</keyword>
<feature type="region of interest" description="Disordered" evidence="1">
    <location>
        <begin position="24"/>
        <end position="58"/>
    </location>
</feature>
<dbReference type="InterPro" id="IPR037682">
    <property type="entry name" value="TonB_C"/>
</dbReference>
<comment type="caution">
    <text evidence="3">The sequence shown here is derived from an EMBL/GenBank/DDBJ whole genome shotgun (WGS) entry which is preliminary data.</text>
</comment>
<feature type="compositionally biased region" description="Low complexity" evidence="1">
    <location>
        <begin position="49"/>
        <end position="58"/>
    </location>
</feature>
<evidence type="ECO:0000313" key="4">
    <source>
        <dbReference type="Proteomes" id="UP001150924"/>
    </source>
</evidence>
<protein>
    <submittedName>
        <fullName evidence="3">Energy transducer TonB</fullName>
    </submittedName>
</protein>
<feature type="compositionally biased region" description="Pro residues" evidence="1">
    <location>
        <begin position="32"/>
        <end position="48"/>
    </location>
</feature>
<evidence type="ECO:0000259" key="2">
    <source>
        <dbReference type="Pfam" id="PF03544"/>
    </source>
</evidence>
<evidence type="ECO:0000256" key="1">
    <source>
        <dbReference type="SAM" id="MobiDB-lite"/>
    </source>
</evidence>
<feature type="domain" description="TonB C-terminal" evidence="2">
    <location>
        <begin position="87"/>
        <end position="151"/>
    </location>
</feature>
<proteinExistence type="predicted"/>
<dbReference type="PROSITE" id="PS51257">
    <property type="entry name" value="PROKAR_LIPOPROTEIN"/>
    <property type="match status" value="1"/>
</dbReference>
<organism evidence="3 4">
    <name type="scientific">Nannocystis pusilla</name>
    <dbReference type="NCBI Taxonomy" id="889268"/>
    <lineage>
        <taxon>Bacteria</taxon>
        <taxon>Pseudomonadati</taxon>
        <taxon>Myxococcota</taxon>
        <taxon>Polyangia</taxon>
        <taxon>Nannocystales</taxon>
        <taxon>Nannocystaceae</taxon>
        <taxon>Nannocystis</taxon>
    </lineage>
</organism>
<dbReference type="AlphaFoldDB" id="A0A9X3ES58"/>